<dbReference type="OrthoDB" id="9805051at2"/>
<organism evidence="4 5">
    <name type="scientific">Ferrovibrio terrae</name>
    <dbReference type="NCBI Taxonomy" id="2594003"/>
    <lineage>
        <taxon>Bacteria</taxon>
        <taxon>Pseudomonadati</taxon>
        <taxon>Pseudomonadota</taxon>
        <taxon>Alphaproteobacteria</taxon>
        <taxon>Rhodospirillales</taxon>
        <taxon>Rhodospirillaceae</taxon>
        <taxon>Ferrovibrio</taxon>
    </lineage>
</organism>
<evidence type="ECO:0000256" key="1">
    <source>
        <dbReference type="ARBA" id="ARBA00022517"/>
    </source>
</evidence>
<name>A0A516H0D3_9PROT</name>
<sequence length="160" mass="17213">MAQSKRSGGGKPAKGGGKSARGGAKGSGRDELPGGRSQRQLRVGEELRHILSDVLRNGHFRDPDLVDLVVTVTEVRVSPDLKAATAFVMPLGGSDAPKIIAGLNRATSYIRMEAVKQIDLRVAPQFSFKLDHSFDEAARVTRLLQQPAVKADLDKPSDEE</sequence>
<keyword evidence="1 2" id="KW-0690">Ribosome biogenesis</keyword>
<dbReference type="PANTHER" id="PTHR33515">
    <property type="entry name" value="RIBOSOME-BINDING FACTOR A, CHLOROPLASTIC-RELATED"/>
    <property type="match status" value="1"/>
</dbReference>
<dbReference type="InterPro" id="IPR015946">
    <property type="entry name" value="KH_dom-like_a/b"/>
</dbReference>
<evidence type="ECO:0000256" key="3">
    <source>
        <dbReference type="SAM" id="MobiDB-lite"/>
    </source>
</evidence>
<dbReference type="EMBL" id="CP041636">
    <property type="protein sequence ID" value="QDO97238.1"/>
    <property type="molecule type" value="Genomic_DNA"/>
</dbReference>
<dbReference type="GO" id="GO:0043024">
    <property type="term" value="F:ribosomal small subunit binding"/>
    <property type="evidence" value="ECO:0007669"/>
    <property type="project" value="TreeGrafter"/>
</dbReference>
<comment type="subcellular location">
    <subcellularLocation>
        <location evidence="2">Cytoplasm</location>
    </subcellularLocation>
</comment>
<dbReference type="InterPro" id="IPR020053">
    <property type="entry name" value="Ribosome-bd_factorA_CS"/>
</dbReference>
<feature type="region of interest" description="Disordered" evidence="3">
    <location>
        <begin position="1"/>
        <end position="41"/>
    </location>
</feature>
<dbReference type="InterPro" id="IPR000238">
    <property type="entry name" value="RbfA"/>
</dbReference>
<dbReference type="Pfam" id="PF02033">
    <property type="entry name" value="RBFA"/>
    <property type="match status" value="1"/>
</dbReference>
<dbReference type="Proteomes" id="UP000317496">
    <property type="component" value="Chromosome"/>
</dbReference>
<keyword evidence="5" id="KW-1185">Reference proteome</keyword>
<dbReference type="KEGG" id="fer:FNB15_08130"/>
<reference evidence="4 5" key="1">
    <citation type="submission" date="2019-07" db="EMBL/GenBank/DDBJ databases">
        <title>Genome sequencing for Ferrovibrio sp. K5.</title>
        <authorList>
            <person name="Park S.-J."/>
        </authorList>
    </citation>
    <scope>NUCLEOTIDE SEQUENCE [LARGE SCALE GENOMIC DNA]</scope>
    <source>
        <strain evidence="4 5">K5</strain>
    </source>
</reference>
<dbReference type="SUPFAM" id="SSF89919">
    <property type="entry name" value="Ribosome-binding factor A, RbfA"/>
    <property type="match status" value="1"/>
</dbReference>
<dbReference type="NCBIfam" id="NF001802">
    <property type="entry name" value="PRK00521.2-5"/>
    <property type="match status" value="1"/>
</dbReference>
<dbReference type="AlphaFoldDB" id="A0A516H0D3"/>
<dbReference type="PROSITE" id="PS01319">
    <property type="entry name" value="RBFA"/>
    <property type="match status" value="1"/>
</dbReference>
<comment type="function">
    <text evidence="2">One of several proteins that assist in the late maturation steps of the functional core of the 30S ribosomal subunit. Associates with free 30S ribosomal subunits (but not with 30S subunits that are part of 70S ribosomes or polysomes). Required for efficient processing of 16S rRNA. May interact with the 5'-terminal helix region of 16S rRNA.</text>
</comment>
<comment type="similarity">
    <text evidence="2">Belongs to the RbfA family.</text>
</comment>
<proteinExistence type="inferred from homology"/>
<keyword evidence="2" id="KW-0963">Cytoplasm</keyword>
<dbReference type="PANTHER" id="PTHR33515:SF1">
    <property type="entry name" value="RIBOSOME-BINDING FACTOR A, CHLOROPLASTIC-RELATED"/>
    <property type="match status" value="1"/>
</dbReference>
<accession>A0A516H0D3</accession>
<dbReference type="HAMAP" id="MF_00003">
    <property type="entry name" value="RbfA"/>
    <property type="match status" value="1"/>
</dbReference>
<evidence type="ECO:0000313" key="5">
    <source>
        <dbReference type="Proteomes" id="UP000317496"/>
    </source>
</evidence>
<dbReference type="NCBIfam" id="TIGR00082">
    <property type="entry name" value="rbfA"/>
    <property type="match status" value="1"/>
</dbReference>
<dbReference type="Gene3D" id="3.30.300.20">
    <property type="match status" value="1"/>
</dbReference>
<feature type="compositionally biased region" description="Gly residues" evidence="3">
    <location>
        <begin position="7"/>
        <end position="26"/>
    </location>
</feature>
<dbReference type="GO" id="GO:0005829">
    <property type="term" value="C:cytosol"/>
    <property type="evidence" value="ECO:0007669"/>
    <property type="project" value="TreeGrafter"/>
</dbReference>
<evidence type="ECO:0000256" key="2">
    <source>
        <dbReference type="HAMAP-Rule" id="MF_00003"/>
    </source>
</evidence>
<dbReference type="GO" id="GO:0030490">
    <property type="term" value="P:maturation of SSU-rRNA"/>
    <property type="evidence" value="ECO:0007669"/>
    <property type="project" value="UniProtKB-UniRule"/>
</dbReference>
<comment type="subunit">
    <text evidence="2">Monomer. Binds 30S ribosomal subunits, but not 50S ribosomal subunits or 70S ribosomes.</text>
</comment>
<gene>
    <name evidence="2 4" type="primary">rbfA</name>
    <name evidence="4" type="ORF">FNB15_08130</name>
</gene>
<protein>
    <recommendedName>
        <fullName evidence="2">Ribosome-binding factor A</fullName>
    </recommendedName>
</protein>
<dbReference type="RefSeq" id="WP_144068219.1">
    <property type="nucleotide sequence ID" value="NZ_CP041636.1"/>
</dbReference>
<dbReference type="InterPro" id="IPR023799">
    <property type="entry name" value="RbfA_dom_sf"/>
</dbReference>
<evidence type="ECO:0000313" key="4">
    <source>
        <dbReference type="EMBL" id="QDO97238.1"/>
    </source>
</evidence>